<accession>A0A1C7MUM4</accession>
<evidence type="ECO:0000313" key="3">
    <source>
        <dbReference type="Proteomes" id="UP000093000"/>
    </source>
</evidence>
<dbReference type="EMBL" id="LUGH01001988">
    <property type="protein sequence ID" value="OBZ80553.1"/>
    <property type="molecule type" value="Genomic_DNA"/>
</dbReference>
<proteinExistence type="predicted"/>
<dbReference type="Proteomes" id="UP000093000">
    <property type="component" value="Unassembled WGS sequence"/>
</dbReference>
<evidence type="ECO:0000313" key="2">
    <source>
        <dbReference type="EMBL" id="OBZ80553.1"/>
    </source>
</evidence>
<organism evidence="2 3">
    <name type="scientific">Choanephora cucurbitarum</name>
    <dbReference type="NCBI Taxonomy" id="101091"/>
    <lineage>
        <taxon>Eukaryota</taxon>
        <taxon>Fungi</taxon>
        <taxon>Fungi incertae sedis</taxon>
        <taxon>Mucoromycota</taxon>
        <taxon>Mucoromycotina</taxon>
        <taxon>Mucoromycetes</taxon>
        <taxon>Mucorales</taxon>
        <taxon>Mucorineae</taxon>
        <taxon>Choanephoraceae</taxon>
        <taxon>Choanephoroideae</taxon>
        <taxon>Choanephora</taxon>
    </lineage>
</organism>
<dbReference type="OrthoDB" id="2281765at2759"/>
<feature type="region of interest" description="Disordered" evidence="1">
    <location>
        <begin position="170"/>
        <end position="204"/>
    </location>
</feature>
<gene>
    <name evidence="2" type="ORF">A0J61_11398</name>
</gene>
<dbReference type="InParanoid" id="A0A1C7MUM4"/>
<sequence length="204" mass="22924">MQRIPRPVRITPAARDAAARTFLPVSGSQGFSFMYLPCRSKEPISAMREKLRKLKLQSSRLLDIHYPTNNVMAMLVHNDYLEEATNLLQLNKIDLIENFSPDSPNNLSNPKLADLTHEERIATAINLHQTRLTNIALRIRQDQRKLAVARAFHKQAWITTEQFVSLVQTVRPSTQPPAPSTSTNMQIDSSDDSPADGSTLAHSN</sequence>
<keyword evidence="3" id="KW-1185">Reference proteome</keyword>
<name>A0A1C7MUM4_9FUNG</name>
<reference evidence="2 3" key="1">
    <citation type="submission" date="2016-03" db="EMBL/GenBank/DDBJ databases">
        <title>Choanephora cucurbitarum.</title>
        <authorList>
            <person name="Min B."/>
            <person name="Park H."/>
            <person name="Park J.-H."/>
            <person name="Shin H.-D."/>
            <person name="Choi I.-G."/>
        </authorList>
    </citation>
    <scope>NUCLEOTIDE SEQUENCE [LARGE SCALE GENOMIC DNA]</scope>
    <source>
        <strain evidence="2 3">KUS-F28377</strain>
    </source>
</reference>
<protein>
    <submittedName>
        <fullName evidence="2">Uncharacterized protein</fullName>
    </submittedName>
</protein>
<comment type="caution">
    <text evidence="2">The sequence shown here is derived from an EMBL/GenBank/DDBJ whole genome shotgun (WGS) entry which is preliminary data.</text>
</comment>
<evidence type="ECO:0000256" key="1">
    <source>
        <dbReference type="SAM" id="MobiDB-lite"/>
    </source>
</evidence>
<dbReference type="AlphaFoldDB" id="A0A1C7MUM4"/>
<dbReference type="STRING" id="101091.A0A1C7MUM4"/>